<dbReference type="InterPro" id="IPR000169">
    <property type="entry name" value="Pept_cys_AS"/>
</dbReference>
<keyword evidence="4" id="KW-0732">Signal</keyword>
<dbReference type="AlphaFoldDB" id="A0A067BPF6"/>
<dbReference type="RefSeq" id="XP_012208915.1">
    <property type="nucleotide sequence ID" value="XM_012353525.1"/>
</dbReference>
<dbReference type="InterPro" id="IPR039417">
    <property type="entry name" value="Peptidase_C1A_papain-like"/>
</dbReference>
<dbReference type="Gene3D" id="3.90.70.10">
    <property type="entry name" value="Cysteine proteinases"/>
    <property type="match status" value="1"/>
</dbReference>
<dbReference type="KEGG" id="spar:SPRG_13771"/>
<dbReference type="PROSITE" id="PS00139">
    <property type="entry name" value="THIOL_PROTEASE_CYS"/>
    <property type="match status" value="1"/>
</dbReference>
<comment type="similarity">
    <text evidence="1">Belongs to the peptidase C1 family.</text>
</comment>
<dbReference type="Pfam" id="PF00112">
    <property type="entry name" value="Peptidase_C1"/>
    <property type="match status" value="1"/>
</dbReference>
<evidence type="ECO:0000313" key="6">
    <source>
        <dbReference type="EMBL" id="KDO20389.1"/>
    </source>
</evidence>
<keyword evidence="2" id="KW-0865">Zymogen</keyword>
<sequence length="434" mass="46591">MKSTSYCIATLLLAASATHGLRLSAQEKVDVAAKLAAWKASHAGKQAEANGFLPPKTEHGNLEDGEIDDELERFATTQKIVDDLNKQHSGAVFSTDNQFALMTEDEFAAFVKGAFKHEAPKRQLRADNVQMSLSQAQREATDVDWTTNKCMSPVRNQGTCGSCWSFAAVGAVEAAHCLVTGELVDFSEQQLVSCASSAGHGCQGGWPDKALDYIAQTGLCTESSFPYSSGSSNQNGQCQNCQKTKVSVGNSVDIQGESALQSALDKQPVTVVVEAGNNVWRNYKSGVVQSCPGAQSDHAVIAVGYGTKDGQQHFKIKNSWGTGWGEKGYMYLKRGGGGKGMCNVAERPSYPTMTGKPQPTSNQPQPSSNQPQPTSKQPLPKPTKKPTSQPTEKPTGKCDCKGCYYPPVGGCLSSYYDQDYCEYLSGSYGSYWCA</sequence>
<proteinExistence type="inferred from homology"/>
<feature type="domain" description="Peptidase C1A papain C-terminal" evidence="5">
    <location>
        <begin position="139"/>
        <end position="352"/>
    </location>
</feature>
<feature type="chain" id="PRO_5018609418" description="Peptidase C1A papain C-terminal domain-containing protein" evidence="4">
    <location>
        <begin position="21"/>
        <end position="434"/>
    </location>
</feature>
<feature type="region of interest" description="Disordered" evidence="3">
    <location>
        <begin position="343"/>
        <end position="396"/>
    </location>
</feature>
<evidence type="ECO:0000256" key="1">
    <source>
        <dbReference type="ARBA" id="ARBA00008455"/>
    </source>
</evidence>
<dbReference type="InterPro" id="IPR038765">
    <property type="entry name" value="Papain-like_cys_pep_sf"/>
</dbReference>
<evidence type="ECO:0000256" key="3">
    <source>
        <dbReference type="SAM" id="MobiDB-lite"/>
    </source>
</evidence>
<dbReference type="Proteomes" id="UP000030745">
    <property type="component" value="Unassembled WGS sequence"/>
</dbReference>
<feature type="compositionally biased region" description="Low complexity" evidence="3">
    <location>
        <begin position="356"/>
        <end position="378"/>
    </location>
</feature>
<organism evidence="6 7">
    <name type="scientific">Saprolegnia parasitica (strain CBS 223.65)</name>
    <dbReference type="NCBI Taxonomy" id="695850"/>
    <lineage>
        <taxon>Eukaryota</taxon>
        <taxon>Sar</taxon>
        <taxon>Stramenopiles</taxon>
        <taxon>Oomycota</taxon>
        <taxon>Saprolegniomycetes</taxon>
        <taxon>Saprolegniales</taxon>
        <taxon>Saprolegniaceae</taxon>
        <taxon>Saprolegnia</taxon>
    </lineage>
</organism>
<dbReference type="CDD" id="cd02248">
    <property type="entry name" value="Peptidase_C1A"/>
    <property type="match status" value="1"/>
</dbReference>
<dbReference type="PANTHER" id="PTHR12411">
    <property type="entry name" value="CYSTEINE PROTEASE FAMILY C1-RELATED"/>
    <property type="match status" value="1"/>
</dbReference>
<dbReference type="VEuPathDB" id="FungiDB:SPRG_13771"/>
<dbReference type="GO" id="GO:0008234">
    <property type="term" value="F:cysteine-type peptidase activity"/>
    <property type="evidence" value="ECO:0007669"/>
    <property type="project" value="InterPro"/>
</dbReference>
<dbReference type="GeneID" id="24135628"/>
<evidence type="ECO:0000256" key="2">
    <source>
        <dbReference type="ARBA" id="ARBA00023145"/>
    </source>
</evidence>
<dbReference type="PRINTS" id="PR00705">
    <property type="entry name" value="PAPAIN"/>
</dbReference>
<keyword evidence="7" id="KW-1185">Reference proteome</keyword>
<dbReference type="STRING" id="695850.A0A067BPF6"/>
<dbReference type="OrthoDB" id="77423at2759"/>
<evidence type="ECO:0000256" key="4">
    <source>
        <dbReference type="SAM" id="SignalP"/>
    </source>
</evidence>
<accession>A0A067BPF6</accession>
<dbReference type="OMA" id="WRSAYTV"/>
<dbReference type="SUPFAM" id="SSF54001">
    <property type="entry name" value="Cysteine proteinases"/>
    <property type="match status" value="1"/>
</dbReference>
<reference evidence="6 7" key="1">
    <citation type="journal article" date="2013" name="PLoS Genet.">
        <title>Distinctive expansion of potential virulence genes in the genome of the oomycete fish pathogen Saprolegnia parasitica.</title>
        <authorList>
            <person name="Jiang R.H."/>
            <person name="de Bruijn I."/>
            <person name="Haas B.J."/>
            <person name="Belmonte R."/>
            <person name="Lobach L."/>
            <person name="Christie J."/>
            <person name="van den Ackerveken G."/>
            <person name="Bottin A."/>
            <person name="Bulone V."/>
            <person name="Diaz-Moreno S.M."/>
            <person name="Dumas B."/>
            <person name="Fan L."/>
            <person name="Gaulin E."/>
            <person name="Govers F."/>
            <person name="Grenville-Briggs L.J."/>
            <person name="Horner N.R."/>
            <person name="Levin J.Z."/>
            <person name="Mammella M."/>
            <person name="Meijer H.J."/>
            <person name="Morris P."/>
            <person name="Nusbaum C."/>
            <person name="Oome S."/>
            <person name="Phillips A.J."/>
            <person name="van Rooyen D."/>
            <person name="Rzeszutek E."/>
            <person name="Saraiva M."/>
            <person name="Secombes C.J."/>
            <person name="Seidl M.F."/>
            <person name="Snel B."/>
            <person name="Stassen J.H."/>
            <person name="Sykes S."/>
            <person name="Tripathy S."/>
            <person name="van den Berg H."/>
            <person name="Vega-Arreguin J.C."/>
            <person name="Wawra S."/>
            <person name="Young S.K."/>
            <person name="Zeng Q."/>
            <person name="Dieguez-Uribeondo J."/>
            <person name="Russ C."/>
            <person name="Tyler B.M."/>
            <person name="van West P."/>
        </authorList>
    </citation>
    <scope>NUCLEOTIDE SEQUENCE [LARGE SCALE GENOMIC DNA]</scope>
    <source>
        <strain evidence="6 7">CBS 223.65</strain>
    </source>
</reference>
<dbReference type="InterPro" id="IPR000668">
    <property type="entry name" value="Peptidase_C1A_C"/>
</dbReference>
<feature type="signal peptide" evidence="4">
    <location>
        <begin position="1"/>
        <end position="20"/>
    </location>
</feature>
<evidence type="ECO:0000259" key="5">
    <source>
        <dbReference type="SMART" id="SM00645"/>
    </source>
</evidence>
<dbReference type="GO" id="GO:0006508">
    <property type="term" value="P:proteolysis"/>
    <property type="evidence" value="ECO:0007669"/>
    <property type="project" value="InterPro"/>
</dbReference>
<dbReference type="SMART" id="SM00645">
    <property type="entry name" value="Pept_C1"/>
    <property type="match status" value="1"/>
</dbReference>
<evidence type="ECO:0000313" key="7">
    <source>
        <dbReference type="Proteomes" id="UP000030745"/>
    </source>
</evidence>
<name>A0A067BPF6_SAPPC</name>
<protein>
    <recommendedName>
        <fullName evidence="5">Peptidase C1A papain C-terminal domain-containing protein</fullName>
    </recommendedName>
</protein>
<dbReference type="EMBL" id="KK583314">
    <property type="protein sequence ID" value="KDO20389.1"/>
    <property type="molecule type" value="Genomic_DNA"/>
</dbReference>
<dbReference type="InterPro" id="IPR013128">
    <property type="entry name" value="Peptidase_C1A"/>
</dbReference>
<gene>
    <name evidence="6" type="ORF">SPRG_13771</name>
</gene>